<dbReference type="HOGENOM" id="CLU_1408861_0_0_1"/>
<dbReference type="EMBL" id="KL142388">
    <property type="protein sequence ID" value="KDR72461.1"/>
    <property type="molecule type" value="Genomic_DNA"/>
</dbReference>
<dbReference type="AlphaFoldDB" id="A0A067SNK9"/>
<proteinExistence type="predicted"/>
<sequence length="193" mass="21871">MGVPNPAPQIPESMDITVDSHHLRPLKVLAAATLTVEGTTAEQVDLRVDVLWVGGALSSSEVGRLWLNFVRTPLVARRLRSRGNSCRLVGGDWSNVSAQRSQSKSVMSWSANIWDQFADFFLRISGDLRKAMFWFTTTADIWRRDWGFLLPYQEKKWCQVNAFIGTKTEDHPGAIRARLPKWLQYLIAESLLV</sequence>
<name>A0A067SNK9_GALM3</name>
<organism evidence="1 2">
    <name type="scientific">Galerina marginata (strain CBS 339.88)</name>
    <dbReference type="NCBI Taxonomy" id="685588"/>
    <lineage>
        <taxon>Eukaryota</taxon>
        <taxon>Fungi</taxon>
        <taxon>Dikarya</taxon>
        <taxon>Basidiomycota</taxon>
        <taxon>Agaricomycotina</taxon>
        <taxon>Agaricomycetes</taxon>
        <taxon>Agaricomycetidae</taxon>
        <taxon>Agaricales</taxon>
        <taxon>Agaricineae</taxon>
        <taxon>Strophariaceae</taxon>
        <taxon>Galerina</taxon>
    </lineage>
</organism>
<keyword evidence="2" id="KW-1185">Reference proteome</keyword>
<evidence type="ECO:0000313" key="1">
    <source>
        <dbReference type="EMBL" id="KDR72461.1"/>
    </source>
</evidence>
<gene>
    <name evidence="1" type="ORF">GALMADRAFT_213040</name>
</gene>
<dbReference type="Proteomes" id="UP000027222">
    <property type="component" value="Unassembled WGS sequence"/>
</dbReference>
<protein>
    <submittedName>
        <fullName evidence="1">Uncharacterized protein</fullName>
    </submittedName>
</protein>
<evidence type="ECO:0000313" key="2">
    <source>
        <dbReference type="Proteomes" id="UP000027222"/>
    </source>
</evidence>
<reference evidence="2" key="1">
    <citation type="journal article" date="2014" name="Proc. Natl. Acad. Sci. U.S.A.">
        <title>Extensive sampling of basidiomycete genomes demonstrates inadequacy of the white-rot/brown-rot paradigm for wood decay fungi.</title>
        <authorList>
            <person name="Riley R."/>
            <person name="Salamov A.A."/>
            <person name="Brown D.W."/>
            <person name="Nagy L.G."/>
            <person name="Floudas D."/>
            <person name="Held B.W."/>
            <person name="Levasseur A."/>
            <person name="Lombard V."/>
            <person name="Morin E."/>
            <person name="Otillar R."/>
            <person name="Lindquist E.A."/>
            <person name="Sun H."/>
            <person name="LaButti K.M."/>
            <person name="Schmutz J."/>
            <person name="Jabbour D."/>
            <person name="Luo H."/>
            <person name="Baker S.E."/>
            <person name="Pisabarro A.G."/>
            <person name="Walton J.D."/>
            <person name="Blanchette R.A."/>
            <person name="Henrissat B."/>
            <person name="Martin F."/>
            <person name="Cullen D."/>
            <person name="Hibbett D.S."/>
            <person name="Grigoriev I.V."/>
        </authorList>
    </citation>
    <scope>NUCLEOTIDE SEQUENCE [LARGE SCALE GENOMIC DNA]</scope>
    <source>
        <strain evidence="2">CBS 339.88</strain>
    </source>
</reference>
<accession>A0A067SNK9</accession>